<evidence type="ECO:0000256" key="4">
    <source>
        <dbReference type="ARBA" id="ARBA00023098"/>
    </source>
</evidence>
<evidence type="ECO:0000259" key="6">
    <source>
        <dbReference type="Pfam" id="PF13193"/>
    </source>
</evidence>
<dbReference type="Proteomes" id="UP000008206">
    <property type="component" value="Chromosome"/>
</dbReference>
<dbReference type="RefSeq" id="WP_013320324.1">
    <property type="nucleotide sequence ID" value="NC_014501.1"/>
</dbReference>
<comment type="similarity">
    <text evidence="1">Belongs to the ATP-dependent AMP-binding enzyme family.</text>
</comment>
<evidence type="ECO:0000256" key="2">
    <source>
        <dbReference type="ARBA" id="ARBA00022598"/>
    </source>
</evidence>
<name>E0UIM0_GLOV7</name>
<dbReference type="PROSITE" id="PS00455">
    <property type="entry name" value="AMP_BINDING"/>
    <property type="match status" value="1"/>
</dbReference>
<protein>
    <submittedName>
        <fullName evidence="7">AMP-dependent synthetase and ligase</fullName>
    </submittedName>
</protein>
<proteinExistence type="inferred from homology"/>
<dbReference type="Gene3D" id="3.30.300.30">
    <property type="match status" value="1"/>
</dbReference>
<gene>
    <name evidence="7" type="ordered locus">Cyan7822_0163</name>
</gene>
<dbReference type="EMBL" id="CP002198">
    <property type="protein sequence ID" value="ADN12214.1"/>
    <property type="molecule type" value="Genomic_DNA"/>
</dbReference>
<dbReference type="NCBIfam" id="NF006020">
    <property type="entry name" value="PRK08162.1"/>
    <property type="match status" value="1"/>
</dbReference>
<keyword evidence="3" id="KW-0276">Fatty acid metabolism</keyword>
<dbReference type="HOGENOM" id="CLU_000022_59_5_3"/>
<dbReference type="InterPro" id="IPR042099">
    <property type="entry name" value="ANL_N_sf"/>
</dbReference>
<dbReference type="InterPro" id="IPR045851">
    <property type="entry name" value="AMP-bd_C_sf"/>
</dbReference>
<dbReference type="SUPFAM" id="SSF56801">
    <property type="entry name" value="Acetyl-CoA synthetase-like"/>
    <property type="match status" value="1"/>
</dbReference>
<accession>E0UIM0</accession>
<dbReference type="FunFam" id="3.30.300.30:FF:000008">
    <property type="entry name" value="2,3-dihydroxybenzoate-AMP ligase"/>
    <property type="match status" value="1"/>
</dbReference>
<evidence type="ECO:0000256" key="1">
    <source>
        <dbReference type="ARBA" id="ARBA00006432"/>
    </source>
</evidence>
<dbReference type="PANTHER" id="PTHR43859">
    <property type="entry name" value="ACYL-ACTIVATING ENZYME"/>
    <property type="match status" value="1"/>
</dbReference>
<dbReference type="GO" id="GO:0006631">
    <property type="term" value="P:fatty acid metabolic process"/>
    <property type="evidence" value="ECO:0007669"/>
    <property type="project" value="UniProtKB-KW"/>
</dbReference>
<dbReference type="PANTHER" id="PTHR43859:SF4">
    <property type="entry name" value="BUTANOATE--COA LIGASE AAE1-RELATED"/>
    <property type="match status" value="1"/>
</dbReference>
<dbReference type="InterPro" id="IPR020845">
    <property type="entry name" value="AMP-binding_CS"/>
</dbReference>
<dbReference type="NCBIfam" id="NF004837">
    <property type="entry name" value="PRK06187.1"/>
    <property type="match status" value="1"/>
</dbReference>
<feature type="domain" description="AMP-binding enzyme C-terminal" evidence="6">
    <location>
        <begin position="443"/>
        <end position="517"/>
    </location>
</feature>
<dbReference type="CDD" id="cd12118">
    <property type="entry name" value="ttLC_FACS_AEE21_like"/>
    <property type="match status" value="1"/>
</dbReference>
<reference evidence="8" key="1">
    <citation type="journal article" date="2011" name="MBio">
        <title>Novel metabolic attributes of the genus Cyanothece, comprising a group of unicellular nitrogen-fixing Cyanobacteria.</title>
        <authorList>
            <person name="Bandyopadhyay A."/>
            <person name="Elvitigala T."/>
            <person name="Welsh E."/>
            <person name="Stockel J."/>
            <person name="Liberton M."/>
            <person name="Min H."/>
            <person name="Sherman L.A."/>
            <person name="Pakrasi H.B."/>
        </authorList>
    </citation>
    <scope>NUCLEOTIDE SEQUENCE [LARGE SCALE GENOMIC DNA]</scope>
    <source>
        <strain evidence="8">PCC 7822</strain>
    </source>
</reference>
<evidence type="ECO:0000313" key="7">
    <source>
        <dbReference type="EMBL" id="ADN12214.1"/>
    </source>
</evidence>
<organism evidence="7 8">
    <name type="scientific">Gloeothece verrucosa (strain PCC 7822)</name>
    <name type="common">Cyanothece sp. (strain PCC 7822)</name>
    <dbReference type="NCBI Taxonomy" id="497965"/>
    <lineage>
        <taxon>Bacteria</taxon>
        <taxon>Bacillati</taxon>
        <taxon>Cyanobacteriota</taxon>
        <taxon>Cyanophyceae</taxon>
        <taxon>Oscillatoriophycideae</taxon>
        <taxon>Chroococcales</taxon>
        <taxon>Aphanothecaceae</taxon>
        <taxon>Gloeothece</taxon>
        <taxon>Gloeothece verrucosa</taxon>
    </lineage>
</organism>
<keyword evidence="4" id="KW-0443">Lipid metabolism</keyword>
<dbReference type="Pfam" id="PF00501">
    <property type="entry name" value="AMP-binding"/>
    <property type="match status" value="1"/>
</dbReference>
<dbReference type="InterPro" id="IPR025110">
    <property type="entry name" value="AMP-bd_C"/>
</dbReference>
<dbReference type="Gene3D" id="3.40.50.12780">
    <property type="entry name" value="N-terminal domain of ligase-like"/>
    <property type="match status" value="1"/>
</dbReference>
<dbReference type="InterPro" id="IPR000873">
    <property type="entry name" value="AMP-dep_synth/lig_dom"/>
</dbReference>
<evidence type="ECO:0000259" key="5">
    <source>
        <dbReference type="Pfam" id="PF00501"/>
    </source>
</evidence>
<feature type="domain" description="AMP-dependent synthetase/ligase" evidence="5">
    <location>
        <begin position="20"/>
        <end position="393"/>
    </location>
</feature>
<keyword evidence="8" id="KW-1185">Reference proteome</keyword>
<dbReference type="KEGG" id="cyj:Cyan7822_0163"/>
<evidence type="ECO:0000256" key="3">
    <source>
        <dbReference type="ARBA" id="ARBA00022832"/>
    </source>
</evidence>
<evidence type="ECO:0000313" key="8">
    <source>
        <dbReference type="Proteomes" id="UP000008206"/>
    </source>
</evidence>
<dbReference type="GO" id="GO:0016874">
    <property type="term" value="F:ligase activity"/>
    <property type="evidence" value="ECO:0007669"/>
    <property type="project" value="UniProtKB-KW"/>
</dbReference>
<sequence>MSVDPLAVCTSILTPLSLLERTHKVYPHKTALIYDSTSWTYAQFAQRVNQLAHRLRQEGLQKGDRVAFLCPNIPPMLEAHFGVPLAGGILVCINIRLSPQEILYILNHSGAKFLFVDTEWTNNIKQIQSQLETVEKIIHISDQENLAPLEGEEYQGFLDKANSKSVPWLISDEMETISINYTSGTTGKPKGVMYSHRGAYLNSLGEILETRLTPESVYLWTLPMFHCNGWCFPWAVTAIGATHLCLRKFNAALIWQLIHEQKVSHLCAAPIVLISLLNDANCPQKLEVPLRITTAGAPPSPTLIEKITAIGAKITHVYGLTEVYGPYSVCEEQPQWQELNLPERAKRLARQGVPYIGAEGLRVVDEQMQDVPADGETIGEVIMRGNMVMKGYYNDPQATENAFSGGWFHSGDIGVMYPDGYMELRDRIKDIIITGGETVSSIEVEQCLYAHEGVLECAVIGVPHEKWGETPKAFVTLKEDFTVTEQDLIEFCRSKIAHYKCPTAIEFIVLPKTSTGKIQKYLLRQKEWKGFDKKILGS</sequence>
<dbReference type="OrthoDB" id="9803968at2"/>
<dbReference type="STRING" id="497965.Cyan7822_0163"/>
<dbReference type="AlphaFoldDB" id="E0UIM0"/>
<keyword evidence="2 7" id="KW-0436">Ligase</keyword>
<dbReference type="eggNOG" id="COG0318">
    <property type="taxonomic scope" value="Bacteria"/>
</dbReference>
<dbReference type="Pfam" id="PF13193">
    <property type="entry name" value="AMP-binding_C"/>
    <property type="match status" value="1"/>
</dbReference>